<evidence type="ECO:0000313" key="6">
    <source>
        <dbReference type="EMBL" id="KAK6783712.1"/>
    </source>
</evidence>
<dbReference type="Pfam" id="PF02365">
    <property type="entry name" value="NAM"/>
    <property type="match status" value="1"/>
</dbReference>
<evidence type="ECO:0000256" key="4">
    <source>
        <dbReference type="ARBA" id="ARBA00023242"/>
    </source>
</evidence>
<dbReference type="AlphaFoldDB" id="A0AAN8TF14"/>
<feature type="domain" description="NAC" evidence="5">
    <location>
        <begin position="55"/>
        <end position="210"/>
    </location>
</feature>
<dbReference type="Gene3D" id="2.170.150.80">
    <property type="entry name" value="NAC domain"/>
    <property type="match status" value="1"/>
</dbReference>
<dbReference type="GO" id="GO:0003677">
    <property type="term" value="F:DNA binding"/>
    <property type="evidence" value="ECO:0007669"/>
    <property type="project" value="UniProtKB-KW"/>
</dbReference>
<dbReference type="SUPFAM" id="SSF101941">
    <property type="entry name" value="NAC domain"/>
    <property type="match status" value="1"/>
</dbReference>
<accession>A0AAN8TF14</accession>
<proteinExistence type="predicted"/>
<dbReference type="EMBL" id="JBANQN010000007">
    <property type="protein sequence ID" value="KAK6783712.1"/>
    <property type="molecule type" value="Genomic_DNA"/>
</dbReference>
<dbReference type="PROSITE" id="PS51005">
    <property type="entry name" value="NAC"/>
    <property type="match status" value="1"/>
</dbReference>
<dbReference type="FunFam" id="2.170.150.80:FF:000021">
    <property type="entry name" value="Uncharacterized protein"/>
    <property type="match status" value="1"/>
</dbReference>
<reference evidence="6 7" key="1">
    <citation type="submission" date="2024-02" db="EMBL/GenBank/DDBJ databases">
        <title>de novo genome assembly of Solanum bulbocastanum strain 11H21.</title>
        <authorList>
            <person name="Hosaka A.J."/>
        </authorList>
    </citation>
    <scope>NUCLEOTIDE SEQUENCE [LARGE SCALE GENOMIC DNA]</scope>
    <source>
        <tissue evidence="6">Young leaves</tissue>
    </source>
</reference>
<dbReference type="InterPro" id="IPR003441">
    <property type="entry name" value="NAC-dom"/>
</dbReference>
<keyword evidence="2" id="KW-0238">DNA-binding</keyword>
<evidence type="ECO:0000313" key="7">
    <source>
        <dbReference type="Proteomes" id="UP001371456"/>
    </source>
</evidence>
<dbReference type="Proteomes" id="UP001371456">
    <property type="component" value="Unassembled WGS sequence"/>
</dbReference>
<organism evidence="6 7">
    <name type="scientific">Solanum bulbocastanum</name>
    <name type="common">Wild potato</name>
    <dbReference type="NCBI Taxonomy" id="147425"/>
    <lineage>
        <taxon>Eukaryota</taxon>
        <taxon>Viridiplantae</taxon>
        <taxon>Streptophyta</taxon>
        <taxon>Embryophyta</taxon>
        <taxon>Tracheophyta</taxon>
        <taxon>Spermatophyta</taxon>
        <taxon>Magnoliopsida</taxon>
        <taxon>eudicotyledons</taxon>
        <taxon>Gunneridae</taxon>
        <taxon>Pentapetalae</taxon>
        <taxon>asterids</taxon>
        <taxon>lamiids</taxon>
        <taxon>Solanales</taxon>
        <taxon>Solanaceae</taxon>
        <taxon>Solanoideae</taxon>
        <taxon>Solaneae</taxon>
        <taxon>Solanum</taxon>
    </lineage>
</organism>
<keyword evidence="4" id="KW-0539">Nucleus</keyword>
<dbReference type="InterPro" id="IPR036093">
    <property type="entry name" value="NAC_dom_sf"/>
</dbReference>
<keyword evidence="1" id="KW-0805">Transcription regulation</keyword>
<evidence type="ECO:0000256" key="3">
    <source>
        <dbReference type="ARBA" id="ARBA00023163"/>
    </source>
</evidence>
<keyword evidence="3" id="KW-0804">Transcription</keyword>
<sequence length="498" mass="57679">MENHNTSPTNNVSKDNLISANHINELPISAVFSNKNSNGDQIMSTEDVEALMKKFPPGFRFYPTDYELIKYYLERKLANLPLQPNKIYEMNIYKYDPDTIAAYLKPTTAENVWYVFTPRDRKYPNGERPDRCTGNGYWKATGADISIDDDKNSKIGSRRALVYHIGKPPKGKKTDWIMHEYMVPKIPIPNSSTPRNPKLDEWVLCRFYNKNDVITTRSTRRKRKRRDDDPFIDEVFEDSTRNDFTNFNNNDNHAIMLLEGTDQDPIRNDPTNYLNNNNNHPIMFSEVTYQDPTRNDPTNYFINDNNQVKMLFQDTDQDSMRNDLTNFNNNYNHAMTLHPQVHSGISTLPQYSYMPILSNYQNYVFDHYNNYNDDTPLPLMIEPTATNNSIEHDYTMNNEGFGGDYGEYPEHDQCYAFDQYIVDNYESQYNTNNFVNGEPTTSNNFVNGETTTSNNFVNCETTTSNNFVNGETTTSDNCETNTSNNFVNGETSTSKEDC</sequence>
<dbReference type="PANTHER" id="PTHR31719:SF179">
    <property type="entry name" value="OS08G0148400 PROTEIN"/>
    <property type="match status" value="1"/>
</dbReference>
<gene>
    <name evidence="6" type="ORF">RDI58_017166</name>
</gene>
<name>A0AAN8TF14_SOLBU</name>
<dbReference type="GO" id="GO:0006355">
    <property type="term" value="P:regulation of DNA-templated transcription"/>
    <property type="evidence" value="ECO:0007669"/>
    <property type="project" value="InterPro"/>
</dbReference>
<evidence type="ECO:0000259" key="5">
    <source>
        <dbReference type="PROSITE" id="PS51005"/>
    </source>
</evidence>
<keyword evidence="7" id="KW-1185">Reference proteome</keyword>
<dbReference type="PANTHER" id="PTHR31719">
    <property type="entry name" value="NAC TRANSCRIPTION FACTOR 56"/>
    <property type="match status" value="1"/>
</dbReference>
<protein>
    <recommendedName>
        <fullName evidence="5">NAC domain-containing protein</fullName>
    </recommendedName>
</protein>
<evidence type="ECO:0000256" key="2">
    <source>
        <dbReference type="ARBA" id="ARBA00023125"/>
    </source>
</evidence>
<evidence type="ECO:0000256" key="1">
    <source>
        <dbReference type="ARBA" id="ARBA00023015"/>
    </source>
</evidence>
<comment type="caution">
    <text evidence="6">The sequence shown here is derived from an EMBL/GenBank/DDBJ whole genome shotgun (WGS) entry which is preliminary data.</text>
</comment>